<organism evidence="1 2">
    <name type="scientific">Synchytrium endobioticum</name>
    <dbReference type="NCBI Taxonomy" id="286115"/>
    <lineage>
        <taxon>Eukaryota</taxon>
        <taxon>Fungi</taxon>
        <taxon>Fungi incertae sedis</taxon>
        <taxon>Chytridiomycota</taxon>
        <taxon>Chytridiomycota incertae sedis</taxon>
        <taxon>Chytridiomycetes</taxon>
        <taxon>Synchytriales</taxon>
        <taxon>Synchytriaceae</taxon>
        <taxon>Synchytrium</taxon>
    </lineage>
</organism>
<dbReference type="Proteomes" id="UP000317494">
    <property type="component" value="Unassembled WGS sequence"/>
</dbReference>
<name>A0A507D6V6_9FUNG</name>
<dbReference type="VEuPathDB" id="FungiDB:SeMB42_g03431"/>
<accession>A0A507D6V6</accession>
<sequence length="89" mass="10040">MFACLVQAPRYHNRHDCSSILSLHYRHYSRLLPSEIAQRKSGGLISLIPSPTGRRIKTFSRYILYITISGKRNVSHSFGNPHGDIGTSV</sequence>
<gene>
    <name evidence="1" type="ORF">SeMB42_g03431</name>
</gene>
<evidence type="ECO:0000313" key="1">
    <source>
        <dbReference type="EMBL" id="TPX47176.1"/>
    </source>
</evidence>
<dbReference type="AlphaFoldDB" id="A0A507D6V6"/>
<reference evidence="1 2" key="1">
    <citation type="journal article" date="2019" name="Sci. Rep.">
        <title>Comparative genomics of chytrid fungi reveal insights into the obligate biotrophic and pathogenic lifestyle of Synchytrium endobioticum.</title>
        <authorList>
            <person name="van de Vossenberg B.T.L.H."/>
            <person name="Warris S."/>
            <person name="Nguyen H.D.T."/>
            <person name="van Gent-Pelzer M.P.E."/>
            <person name="Joly D.L."/>
            <person name="van de Geest H.C."/>
            <person name="Bonants P.J.M."/>
            <person name="Smith D.S."/>
            <person name="Levesque C.A."/>
            <person name="van der Lee T.A.J."/>
        </authorList>
    </citation>
    <scope>NUCLEOTIDE SEQUENCE [LARGE SCALE GENOMIC DNA]</scope>
    <source>
        <strain evidence="1 2">MB42</strain>
    </source>
</reference>
<proteinExistence type="predicted"/>
<dbReference type="EMBL" id="QEAN01000121">
    <property type="protein sequence ID" value="TPX47176.1"/>
    <property type="molecule type" value="Genomic_DNA"/>
</dbReference>
<comment type="caution">
    <text evidence="1">The sequence shown here is derived from an EMBL/GenBank/DDBJ whole genome shotgun (WGS) entry which is preliminary data.</text>
</comment>
<protein>
    <submittedName>
        <fullName evidence="1">Uncharacterized protein</fullName>
    </submittedName>
</protein>
<evidence type="ECO:0000313" key="2">
    <source>
        <dbReference type="Proteomes" id="UP000317494"/>
    </source>
</evidence>
<keyword evidence="2" id="KW-1185">Reference proteome</keyword>